<dbReference type="Bgee" id="ENSSSCG00000009456">
    <property type="expression patterns" value="Expressed in pituitary gland and 13 other cell types or tissues"/>
</dbReference>
<dbReference type="Ensembl" id="ENSSSCT00000087925.1">
    <property type="protein sequence ID" value="ENSSSCP00000065371.1"/>
    <property type="gene ID" value="ENSSSCG00000009456.5"/>
</dbReference>
<evidence type="ECO:0000256" key="6">
    <source>
        <dbReference type="ARBA" id="ARBA00023212"/>
    </source>
</evidence>
<dbReference type="CDD" id="cd18509">
    <property type="entry name" value="BACK_KLHL1"/>
    <property type="match status" value="1"/>
</dbReference>
<reference evidence="9" key="3">
    <citation type="submission" date="2025-08" db="UniProtKB">
        <authorList>
            <consortium name="Ensembl"/>
        </authorList>
    </citation>
    <scope>IDENTIFICATION</scope>
</reference>
<dbReference type="GO" id="GO:0021680">
    <property type="term" value="P:cerebellar Purkinje cell layer development"/>
    <property type="evidence" value="ECO:0007669"/>
    <property type="project" value="Ensembl"/>
</dbReference>
<dbReference type="AlphaFoldDB" id="A0A5G2QLC8"/>
<dbReference type="ExpressionAtlas" id="A0A5G2QLC8">
    <property type="expression patterns" value="baseline and differential"/>
</dbReference>
<reference evidence="9" key="4">
    <citation type="submission" date="2025-09" db="UniProtKB">
        <authorList>
            <consortium name="Ensembl"/>
        </authorList>
    </citation>
    <scope>IDENTIFICATION</scope>
</reference>
<evidence type="ECO:0000256" key="7">
    <source>
        <dbReference type="SAM" id="MobiDB-lite"/>
    </source>
</evidence>
<dbReference type="Gene3D" id="2.120.10.80">
    <property type="entry name" value="Kelch-type beta propeller"/>
    <property type="match status" value="2"/>
</dbReference>
<dbReference type="Pfam" id="PF01344">
    <property type="entry name" value="Kelch_1"/>
    <property type="match status" value="6"/>
</dbReference>
<dbReference type="GO" id="GO:0003779">
    <property type="term" value="F:actin binding"/>
    <property type="evidence" value="ECO:0007669"/>
    <property type="project" value="UniProtKB-KW"/>
</dbReference>
<dbReference type="Proteomes" id="UP000008227">
    <property type="component" value="Chromosome 11"/>
</dbReference>
<dbReference type="InParanoid" id="A0A5G2QLC8"/>
<dbReference type="SUPFAM" id="SSF54695">
    <property type="entry name" value="POZ domain"/>
    <property type="match status" value="1"/>
</dbReference>
<feature type="compositionally biased region" description="Polar residues" evidence="7">
    <location>
        <begin position="37"/>
        <end position="67"/>
    </location>
</feature>
<dbReference type="PANTHER" id="PTHR24412:SF75">
    <property type="entry name" value="KELCH-LIKE PROTEIN 1"/>
    <property type="match status" value="1"/>
</dbReference>
<dbReference type="GeneID" id="100520632"/>
<protein>
    <submittedName>
        <fullName evidence="9">Kelch like family member 1</fullName>
    </submittedName>
</protein>
<reference evidence="9" key="2">
    <citation type="journal article" date="2020" name="Gigascience">
        <title>An improved pig reference genome sequence to enable pig genetics and genomics research.</title>
        <authorList>
            <person name="Warr A."/>
            <person name="Affara N."/>
            <person name="Aken B."/>
            <person name="Beiki H."/>
            <person name="Bickhart D.M."/>
            <person name="Billis K."/>
            <person name="Chow W."/>
            <person name="Eory L."/>
            <person name="Finlayson H.A."/>
            <person name="Flicek P."/>
            <person name="Giron C.G."/>
            <person name="Griffin D.K."/>
            <person name="Hall R."/>
            <person name="Hannum G."/>
            <person name="Hourlier T."/>
            <person name="Howe K."/>
            <person name="Hume D.A."/>
            <person name="Izuogu O."/>
            <person name="Kim K."/>
            <person name="Koren S."/>
            <person name="Liu H."/>
            <person name="Manchanda N."/>
            <person name="Martin F.J."/>
            <person name="Nonneman D.J."/>
            <person name="O'Connor R.E."/>
            <person name="Phillippy A.M."/>
            <person name="Rohrer G.A."/>
            <person name="Rosen B.D."/>
            <person name="Rund L.A."/>
            <person name="Sargent C.A."/>
            <person name="Schook L.B."/>
            <person name="Schroeder S.G."/>
            <person name="Schwartz A.S."/>
            <person name="Skinner B.M."/>
            <person name="Talbot R."/>
            <person name="Tseng E."/>
            <person name="Tuggle C.K."/>
            <person name="Watson M."/>
            <person name="Smith T.P.L."/>
            <person name="Archibald A.L."/>
        </authorList>
    </citation>
    <scope>NUCLEOTIDE SEQUENCE [LARGE SCALE GENOMIC DNA]</scope>
    <source>
        <strain evidence="9">Duroc</strain>
    </source>
</reference>
<dbReference type="OrthoDB" id="45365at2759"/>
<name>A0A5G2QLC8_PIG</name>
<keyword evidence="5" id="KW-0009">Actin-binding</keyword>
<dbReference type="GeneTree" id="ENSGT00940000160425"/>
<dbReference type="GO" id="GO:0016358">
    <property type="term" value="P:dendrite development"/>
    <property type="evidence" value="ECO:0007669"/>
    <property type="project" value="Ensembl"/>
</dbReference>
<dbReference type="PANTHER" id="PTHR24412">
    <property type="entry name" value="KELCH PROTEIN"/>
    <property type="match status" value="1"/>
</dbReference>
<evidence type="ECO:0000256" key="2">
    <source>
        <dbReference type="ARBA" id="ARBA00022441"/>
    </source>
</evidence>
<dbReference type="InterPro" id="IPR006652">
    <property type="entry name" value="Kelch_1"/>
</dbReference>
<comment type="subcellular location">
    <subcellularLocation>
        <location evidence="1">Cytoplasm</location>
        <location evidence="1">Cytoskeleton</location>
    </subcellularLocation>
</comment>
<keyword evidence="6" id="KW-0206">Cytoskeleton</keyword>
<dbReference type="RefSeq" id="XP_020921313.1">
    <property type="nucleotide sequence ID" value="XM_021065654.1"/>
</dbReference>
<organism evidence="9 10">
    <name type="scientific">Sus scrofa</name>
    <name type="common">Pig</name>
    <dbReference type="NCBI Taxonomy" id="9823"/>
    <lineage>
        <taxon>Eukaryota</taxon>
        <taxon>Metazoa</taxon>
        <taxon>Chordata</taxon>
        <taxon>Craniata</taxon>
        <taxon>Vertebrata</taxon>
        <taxon>Euteleostomi</taxon>
        <taxon>Mammalia</taxon>
        <taxon>Eutheria</taxon>
        <taxon>Laurasiatheria</taxon>
        <taxon>Artiodactyla</taxon>
        <taxon>Suina</taxon>
        <taxon>Suidae</taxon>
        <taxon>Sus</taxon>
    </lineage>
</organism>
<dbReference type="Pfam" id="PF00651">
    <property type="entry name" value="BTB"/>
    <property type="match status" value="1"/>
</dbReference>
<dbReference type="STRING" id="9823.ENSSSCP00000065371"/>
<keyword evidence="10" id="KW-1185">Reference proteome</keyword>
<dbReference type="GO" id="GO:0030425">
    <property type="term" value="C:dendrite"/>
    <property type="evidence" value="ECO:0007669"/>
    <property type="project" value="Ensembl"/>
</dbReference>
<dbReference type="SMART" id="SM00225">
    <property type="entry name" value="BTB"/>
    <property type="match status" value="1"/>
</dbReference>
<dbReference type="GO" id="GO:0005737">
    <property type="term" value="C:cytoplasm"/>
    <property type="evidence" value="ECO:0007669"/>
    <property type="project" value="Ensembl"/>
</dbReference>
<keyword evidence="2" id="KW-0880">Kelch repeat</keyword>
<evidence type="ECO:0000313" key="10">
    <source>
        <dbReference type="Proteomes" id="UP000008227"/>
    </source>
</evidence>
<evidence type="ECO:0000256" key="3">
    <source>
        <dbReference type="ARBA" id="ARBA00022490"/>
    </source>
</evidence>
<dbReference type="InterPro" id="IPR000210">
    <property type="entry name" value="BTB/POZ_dom"/>
</dbReference>
<dbReference type="PROSITE" id="PS50097">
    <property type="entry name" value="BTB"/>
    <property type="match status" value="1"/>
</dbReference>
<evidence type="ECO:0000313" key="9">
    <source>
        <dbReference type="Ensembl" id="ENSSSCP00000065371.1"/>
    </source>
</evidence>
<sequence>MSGSGRKDFDVKHILRLRWKLFSHPSPSPGGPAGGSCLQQDSSGSFEHWGPSQSRLLKSQEKGSVSTFWKKPSSSSSSSSSASTSSSSSSFNPLNGTLLPVATRLQQGAPGQGTHQPARTLFYVESLEEEEVPGMDFPGPHEKGLVLQELRVEPATSSQATGEGCGHRLSAASHSLTPQSDMDSSSSEEFYQAVHHAEQTFRKMESYLKQQQLCDVILIVGNRKIPAHRLVLSSVSDYFAAMFTSDVCEAKQEEIKMEGIDPNALWDLVQFAYTGCLELKEETIENLLAAACLLQLPQVVEVCCHFLMKLLHPSNCLGIRAFADAQGCIELMKVAHSYTMENIMEVIRNQEFLLLPAEELHKLLASDDVNVPDEETIFHALMMWVKYDMQRRCNDLSMLLAFIRLPLLPPQCLIETWRQTLELRRKNSFYYFARQRKPQQAYALKIVPSTGKNCKEFYSKKEKNRLSDRNQILADLENHALFKNDLECQKLILEAMKYHLLPERRTLMQSPRTKPRKSTVGTLYAVGGMDNNKGATTIEKYDLRTNLWIQAGMMNGRRLQFGVAVIDDKLFVIGGRDGLKTLNTVECYNPKTKTWTVLPPMSTHRHGLGVTVLEGPIYAVGGHDGWSYLNTVERWDPQSQQWTFVASMSIARSTVGVASLNGKLYSVGGRDGSSCLSSMEYYDPHTNKWNMCAPMCKRRGGVGVATCDGFLYAVGGHDAPASNHCSRLLDYVERYDPKTDTWTMVAPLSMPRDAVGVCLLGDRLYAVGGYDGQTYLNTMESYDPQTNEWTQMASLNIGRAGACVVVIKQT</sequence>
<reference evidence="10" key="1">
    <citation type="submission" date="2009-11" db="EMBL/GenBank/DDBJ databases">
        <authorList>
            <consortium name="Porcine genome sequencing project"/>
        </authorList>
    </citation>
    <scope>NUCLEOTIDE SEQUENCE [LARGE SCALE GENOMIC DNA]</scope>
    <source>
        <strain evidence="10">Duroc</strain>
    </source>
</reference>
<evidence type="ECO:0000256" key="1">
    <source>
        <dbReference type="ARBA" id="ARBA00004245"/>
    </source>
</evidence>
<proteinExistence type="predicted"/>
<dbReference type="CTD" id="57626"/>
<evidence type="ECO:0000256" key="4">
    <source>
        <dbReference type="ARBA" id="ARBA00022737"/>
    </source>
</evidence>
<dbReference type="GO" id="GO:0007628">
    <property type="term" value="P:adult walking behavior"/>
    <property type="evidence" value="ECO:0007669"/>
    <property type="project" value="Ensembl"/>
</dbReference>
<dbReference type="FunFam" id="2.120.10.80:FF:000086">
    <property type="entry name" value="Kelch-like protein 4 isoform 1"/>
    <property type="match status" value="1"/>
</dbReference>
<dbReference type="InterPro" id="IPR011705">
    <property type="entry name" value="BACK"/>
</dbReference>
<dbReference type="Gene3D" id="3.30.710.10">
    <property type="entry name" value="Potassium Channel Kv1.1, Chain A"/>
    <property type="match status" value="1"/>
</dbReference>
<dbReference type="FunFam" id="2.120.10.80:FF:000063">
    <property type="entry name" value="Kelch-like protein 4 isoform 1"/>
    <property type="match status" value="1"/>
</dbReference>
<dbReference type="InterPro" id="IPR011333">
    <property type="entry name" value="SKP1/BTB/POZ_sf"/>
</dbReference>
<evidence type="ECO:0000313" key="11">
    <source>
        <dbReference type="VGNC" id="VGNC:89511"/>
    </source>
</evidence>
<gene>
    <name evidence="9 11" type="primary">KLHL1</name>
</gene>
<dbReference type="FunFam" id="1.25.40.420:FF:000001">
    <property type="entry name" value="Kelch-like family member 12"/>
    <property type="match status" value="1"/>
</dbReference>
<evidence type="ECO:0000256" key="5">
    <source>
        <dbReference type="ARBA" id="ARBA00023203"/>
    </source>
</evidence>
<dbReference type="SUPFAM" id="SSF117281">
    <property type="entry name" value="Kelch motif"/>
    <property type="match status" value="2"/>
</dbReference>
<feature type="domain" description="BTB" evidence="8">
    <location>
        <begin position="214"/>
        <end position="281"/>
    </location>
</feature>
<dbReference type="SMART" id="SM00612">
    <property type="entry name" value="Kelch"/>
    <property type="match status" value="6"/>
</dbReference>
<dbReference type="CDD" id="cd18335">
    <property type="entry name" value="BTB_POZ_KLHL1"/>
    <property type="match status" value="1"/>
</dbReference>
<dbReference type="GO" id="GO:0043025">
    <property type="term" value="C:neuronal cell body"/>
    <property type="evidence" value="ECO:0007669"/>
    <property type="project" value="Ensembl"/>
</dbReference>
<dbReference type="VGNC" id="VGNC:89511">
    <property type="gene designation" value="KLHL1"/>
</dbReference>
<dbReference type="FunFam" id="3.30.710.10:FF:000027">
    <property type="entry name" value="Kelch-like protein 4 isoform 1"/>
    <property type="match status" value="1"/>
</dbReference>
<dbReference type="Pfam" id="PF07707">
    <property type="entry name" value="BACK"/>
    <property type="match status" value="1"/>
</dbReference>
<dbReference type="GO" id="GO:0005856">
    <property type="term" value="C:cytoskeleton"/>
    <property type="evidence" value="ECO:0007669"/>
    <property type="project" value="UniProtKB-SubCell"/>
</dbReference>
<accession>A0A5G2QLC8</accession>
<feature type="compositionally biased region" description="Low complexity" evidence="7">
    <location>
        <begin position="73"/>
        <end position="90"/>
    </location>
</feature>
<dbReference type="Gene3D" id="1.25.40.420">
    <property type="match status" value="1"/>
</dbReference>
<feature type="region of interest" description="Disordered" evidence="7">
    <location>
        <begin position="22"/>
        <end position="92"/>
    </location>
</feature>
<feature type="region of interest" description="Disordered" evidence="7">
    <location>
        <begin position="156"/>
        <end position="184"/>
    </location>
</feature>
<dbReference type="InterPro" id="IPR015915">
    <property type="entry name" value="Kelch-typ_b-propeller"/>
</dbReference>
<dbReference type="SMR" id="A0A5G2QLC8"/>
<keyword evidence="3" id="KW-0963">Cytoplasm</keyword>
<feature type="compositionally biased region" description="Polar residues" evidence="7">
    <location>
        <begin position="172"/>
        <end position="184"/>
    </location>
</feature>
<keyword evidence="4" id="KW-0677">Repeat</keyword>
<evidence type="ECO:0000259" key="8">
    <source>
        <dbReference type="PROSITE" id="PS50097"/>
    </source>
</evidence>
<dbReference type="SMART" id="SM00875">
    <property type="entry name" value="BACK"/>
    <property type="match status" value="1"/>
</dbReference>